<gene>
    <name evidence="2" type="ORF">GV68_00555</name>
</gene>
<dbReference type="PIRSF" id="PIRSF038991">
    <property type="entry name" value="Protein_AbrB"/>
    <property type="match status" value="1"/>
</dbReference>
<feature type="transmembrane region" description="Helical" evidence="1">
    <location>
        <begin position="33"/>
        <end position="52"/>
    </location>
</feature>
<keyword evidence="1" id="KW-0812">Transmembrane</keyword>
<keyword evidence="2" id="KW-0560">Oxidoreductase</keyword>
<keyword evidence="3" id="KW-1185">Reference proteome</keyword>
<protein>
    <submittedName>
        <fullName evidence="2">Ammonia monooxygenase</fullName>
    </submittedName>
</protein>
<feature type="transmembrane region" description="Helical" evidence="1">
    <location>
        <begin position="180"/>
        <end position="198"/>
    </location>
</feature>
<keyword evidence="2" id="KW-0503">Monooxygenase</keyword>
<dbReference type="InterPro" id="IPR007820">
    <property type="entry name" value="AbrB_fam"/>
</dbReference>
<dbReference type="NCBIfam" id="TIGR03082">
    <property type="entry name" value="Gneg_AbrB_dup"/>
    <property type="match status" value="2"/>
</dbReference>
<dbReference type="AlphaFoldDB" id="A0A922P559"/>
<feature type="transmembrane region" description="Helical" evidence="1">
    <location>
        <begin position="290"/>
        <end position="310"/>
    </location>
</feature>
<organism evidence="2 3">
    <name type="scientific">Pseudorhizobium pelagicum</name>
    <dbReference type="NCBI Taxonomy" id="1509405"/>
    <lineage>
        <taxon>Bacteria</taxon>
        <taxon>Pseudomonadati</taxon>
        <taxon>Pseudomonadota</taxon>
        <taxon>Alphaproteobacteria</taxon>
        <taxon>Hyphomicrobiales</taxon>
        <taxon>Rhizobiaceae</taxon>
        <taxon>Rhizobium/Agrobacterium group</taxon>
        <taxon>Pseudorhizobium</taxon>
    </lineage>
</organism>
<feature type="transmembrane region" description="Helical" evidence="1">
    <location>
        <begin position="205"/>
        <end position="223"/>
    </location>
</feature>
<feature type="transmembrane region" description="Helical" evidence="1">
    <location>
        <begin position="229"/>
        <end position="247"/>
    </location>
</feature>
<keyword evidence="1" id="KW-1133">Transmembrane helix</keyword>
<feature type="transmembrane region" description="Helical" evidence="1">
    <location>
        <begin position="59"/>
        <end position="79"/>
    </location>
</feature>
<comment type="caution">
    <text evidence="2">The sequence shown here is derived from an EMBL/GenBank/DDBJ whole genome shotgun (WGS) entry which is preliminary data.</text>
</comment>
<dbReference type="Proteomes" id="UP000052167">
    <property type="component" value="Unassembled WGS sequence"/>
</dbReference>
<dbReference type="GO" id="GO:0010468">
    <property type="term" value="P:regulation of gene expression"/>
    <property type="evidence" value="ECO:0007669"/>
    <property type="project" value="InterPro"/>
</dbReference>
<keyword evidence="1" id="KW-0472">Membrane</keyword>
<dbReference type="PANTHER" id="PTHR38457:SF1">
    <property type="entry name" value="REGULATOR ABRB-RELATED"/>
    <property type="match status" value="1"/>
</dbReference>
<dbReference type="InterPro" id="IPR017516">
    <property type="entry name" value="AbrB_dup"/>
</dbReference>
<feature type="transmembrane region" description="Helical" evidence="1">
    <location>
        <begin position="85"/>
        <end position="105"/>
    </location>
</feature>
<dbReference type="Pfam" id="PF05145">
    <property type="entry name" value="AbrB"/>
    <property type="match status" value="1"/>
</dbReference>
<proteinExistence type="predicted"/>
<reference evidence="2 3" key="1">
    <citation type="submission" date="2014-06" db="EMBL/GenBank/DDBJ databases">
        <title>Rhizobium pelagicum/R2-400B4.</title>
        <authorList>
            <person name="Kimes N.E."/>
            <person name="Lopez-Perez M."/>
        </authorList>
    </citation>
    <scope>NUCLEOTIDE SEQUENCE [LARGE SCALE GENOMIC DNA]</scope>
    <source>
        <strain evidence="2 3">R2-400B4</strain>
    </source>
</reference>
<dbReference type="EMBL" id="JOKJ01000001">
    <property type="protein sequence ID" value="KEQ10813.1"/>
    <property type="molecule type" value="Genomic_DNA"/>
</dbReference>
<dbReference type="GO" id="GO:0016020">
    <property type="term" value="C:membrane"/>
    <property type="evidence" value="ECO:0007669"/>
    <property type="project" value="InterPro"/>
</dbReference>
<feature type="transmembrane region" description="Helical" evidence="1">
    <location>
        <begin position="259"/>
        <end position="284"/>
    </location>
</feature>
<accession>A0A922P559</accession>
<evidence type="ECO:0000313" key="2">
    <source>
        <dbReference type="EMBL" id="KEQ10813.1"/>
    </source>
</evidence>
<dbReference type="OrthoDB" id="7157734at2"/>
<name>A0A922P559_9HYPH</name>
<sequence>MSLLEIRVFALTAVIAAAGAALAYLLEFPAPYLIGPAVAVTIGGLAGLDLRIPVLARNASFVIVGLSMGTGLTPEIFVAARTWPLSFLMVPVAIVILLYAATWILERFFGYDRATALLAASPGHLSFVISLAADTKSDLLAVGVIQSVRVLALTLTVPLIVDVLGLVGLEPSAANPTMGLVPLLASFAVAVLLGLIFLRWKTPAALLLGGMVASGATHITDIVVGDLPAWIMVPTYVLLGAMIGSRFSGASLKAMRTAFVAGAVVTVVVVALAAVIAALVSWLTSVPVDAALIAFAPGGLETMAAMAVMLNAQPTYVGAHHILRLLILSALMPYVLRRDLRAKP</sequence>
<dbReference type="PANTHER" id="PTHR38457">
    <property type="entry name" value="REGULATOR ABRB-RELATED"/>
    <property type="match status" value="1"/>
</dbReference>
<feature type="transmembrane region" description="Helical" evidence="1">
    <location>
        <begin position="139"/>
        <end position="160"/>
    </location>
</feature>
<evidence type="ECO:0000256" key="1">
    <source>
        <dbReference type="SAM" id="Phobius"/>
    </source>
</evidence>
<dbReference type="GO" id="GO:0004497">
    <property type="term" value="F:monooxygenase activity"/>
    <property type="evidence" value="ECO:0007669"/>
    <property type="project" value="UniProtKB-KW"/>
</dbReference>
<evidence type="ECO:0000313" key="3">
    <source>
        <dbReference type="Proteomes" id="UP000052167"/>
    </source>
</evidence>
<dbReference type="RefSeq" id="WP_037161434.1">
    <property type="nucleotide sequence ID" value="NZ_CAJXID010000054.1"/>
</dbReference>